<gene>
    <name evidence="2" type="ORF">Scep_021316</name>
</gene>
<reference evidence="2 3" key="1">
    <citation type="submission" date="2024-01" db="EMBL/GenBank/DDBJ databases">
        <title>Genome assemblies of Stephania.</title>
        <authorList>
            <person name="Yang L."/>
        </authorList>
    </citation>
    <scope>NUCLEOTIDE SEQUENCE [LARGE SCALE GENOMIC DNA]</scope>
    <source>
        <strain evidence="2">JXDWG</strain>
        <tissue evidence="2">Leaf</tissue>
    </source>
</reference>
<organism evidence="2 3">
    <name type="scientific">Stephania cephalantha</name>
    <dbReference type="NCBI Taxonomy" id="152367"/>
    <lineage>
        <taxon>Eukaryota</taxon>
        <taxon>Viridiplantae</taxon>
        <taxon>Streptophyta</taxon>
        <taxon>Embryophyta</taxon>
        <taxon>Tracheophyta</taxon>
        <taxon>Spermatophyta</taxon>
        <taxon>Magnoliopsida</taxon>
        <taxon>Ranunculales</taxon>
        <taxon>Menispermaceae</taxon>
        <taxon>Menispermoideae</taxon>
        <taxon>Cissampelideae</taxon>
        <taxon>Stephania</taxon>
    </lineage>
</organism>
<protein>
    <submittedName>
        <fullName evidence="2">Uncharacterized protein</fullName>
    </submittedName>
</protein>
<name>A0AAP0I047_9MAGN</name>
<dbReference type="AlphaFoldDB" id="A0AAP0I047"/>
<evidence type="ECO:0000313" key="2">
    <source>
        <dbReference type="EMBL" id="KAK9104472.1"/>
    </source>
</evidence>
<dbReference type="Proteomes" id="UP001419268">
    <property type="component" value="Unassembled WGS sequence"/>
</dbReference>
<feature type="compositionally biased region" description="Low complexity" evidence="1">
    <location>
        <begin position="7"/>
        <end position="19"/>
    </location>
</feature>
<comment type="caution">
    <text evidence="2">The sequence shown here is derived from an EMBL/GenBank/DDBJ whole genome shotgun (WGS) entry which is preliminary data.</text>
</comment>
<keyword evidence="3" id="KW-1185">Reference proteome</keyword>
<proteinExistence type="predicted"/>
<evidence type="ECO:0000313" key="3">
    <source>
        <dbReference type="Proteomes" id="UP001419268"/>
    </source>
</evidence>
<feature type="compositionally biased region" description="Basic and acidic residues" evidence="1">
    <location>
        <begin position="27"/>
        <end position="48"/>
    </location>
</feature>
<feature type="region of interest" description="Disordered" evidence="1">
    <location>
        <begin position="1"/>
        <end position="76"/>
    </location>
</feature>
<sequence>MHTKTNSHTPSPSLSPHTHTLAHTHTHREAESGKKERKGGGEGGTLREGEEEVETSTVEELKRSQSGVGRVSRDVSETSECVLRYVRFHLKVTEGLLFHR</sequence>
<dbReference type="EMBL" id="JBBNAG010000009">
    <property type="protein sequence ID" value="KAK9104472.1"/>
    <property type="molecule type" value="Genomic_DNA"/>
</dbReference>
<evidence type="ECO:0000256" key="1">
    <source>
        <dbReference type="SAM" id="MobiDB-lite"/>
    </source>
</evidence>
<accession>A0AAP0I047</accession>